<evidence type="ECO:0000256" key="4">
    <source>
        <dbReference type="ARBA" id="ARBA00013081"/>
    </source>
</evidence>
<evidence type="ECO:0000256" key="10">
    <source>
        <dbReference type="RuleBase" id="RU003465"/>
    </source>
</evidence>
<dbReference type="PROSITE" id="PS51746">
    <property type="entry name" value="PPM_2"/>
    <property type="match status" value="1"/>
</dbReference>
<keyword evidence="6 10" id="KW-0378">Hydrolase</keyword>
<evidence type="ECO:0000259" key="11">
    <source>
        <dbReference type="PROSITE" id="PS51746"/>
    </source>
</evidence>
<accession>A0AAV8S5A5</accession>
<dbReference type="SMART" id="SM00332">
    <property type="entry name" value="PP2Cc"/>
    <property type="match status" value="1"/>
</dbReference>
<keyword evidence="13" id="KW-1185">Reference proteome</keyword>
<dbReference type="CDD" id="cd00143">
    <property type="entry name" value="PP2Cc"/>
    <property type="match status" value="1"/>
</dbReference>
<evidence type="ECO:0000256" key="2">
    <source>
        <dbReference type="ARBA" id="ARBA00001946"/>
    </source>
</evidence>
<evidence type="ECO:0000256" key="3">
    <source>
        <dbReference type="ARBA" id="ARBA00006702"/>
    </source>
</evidence>
<comment type="cofactor">
    <cofactor evidence="2">
        <name>Mg(2+)</name>
        <dbReference type="ChEBI" id="CHEBI:18420"/>
    </cofactor>
</comment>
<evidence type="ECO:0000256" key="1">
    <source>
        <dbReference type="ARBA" id="ARBA00001936"/>
    </source>
</evidence>
<feature type="domain" description="PPM-type phosphatase" evidence="11">
    <location>
        <begin position="103"/>
        <end position="385"/>
    </location>
</feature>
<dbReference type="PROSITE" id="PS01032">
    <property type="entry name" value="PPM_1"/>
    <property type="match status" value="1"/>
</dbReference>
<keyword evidence="7" id="KW-0460">Magnesium</keyword>
<evidence type="ECO:0000256" key="7">
    <source>
        <dbReference type="ARBA" id="ARBA00022842"/>
    </source>
</evidence>
<evidence type="ECO:0000256" key="5">
    <source>
        <dbReference type="ARBA" id="ARBA00022723"/>
    </source>
</evidence>
<reference evidence="12 13" key="1">
    <citation type="submission" date="2021-09" db="EMBL/GenBank/DDBJ databases">
        <title>Genomic insights and catalytic innovation underlie evolution of tropane alkaloids biosynthesis.</title>
        <authorList>
            <person name="Wang Y.-J."/>
            <person name="Tian T."/>
            <person name="Huang J.-P."/>
            <person name="Huang S.-X."/>
        </authorList>
    </citation>
    <scope>NUCLEOTIDE SEQUENCE [LARGE SCALE GENOMIC DNA]</scope>
    <source>
        <strain evidence="12">KIB-2018</strain>
        <tissue evidence="12">Leaf</tissue>
    </source>
</reference>
<comment type="cofactor">
    <cofactor evidence="1">
        <name>Mn(2+)</name>
        <dbReference type="ChEBI" id="CHEBI:29035"/>
    </cofactor>
</comment>
<dbReference type="Proteomes" id="UP001159364">
    <property type="component" value="Unassembled WGS sequence"/>
</dbReference>
<organism evidence="12 13">
    <name type="scientific">Erythroxylum novogranatense</name>
    <dbReference type="NCBI Taxonomy" id="1862640"/>
    <lineage>
        <taxon>Eukaryota</taxon>
        <taxon>Viridiplantae</taxon>
        <taxon>Streptophyta</taxon>
        <taxon>Embryophyta</taxon>
        <taxon>Tracheophyta</taxon>
        <taxon>Spermatophyta</taxon>
        <taxon>Magnoliopsida</taxon>
        <taxon>eudicotyledons</taxon>
        <taxon>Gunneridae</taxon>
        <taxon>Pentapetalae</taxon>
        <taxon>rosids</taxon>
        <taxon>fabids</taxon>
        <taxon>Malpighiales</taxon>
        <taxon>Erythroxylaceae</taxon>
        <taxon>Erythroxylum</taxon>
    </lineage>
</organism>
<dbReference type="InterPro" id="IPR015655">
    <property type="entry name" value="PP2C"/>
</dbReference>
<evidence type="ECO:0000256" key="6">
    <source>
        <dbReference type="ARBA" id="ARBA00022801"/>
    </source>
</evidence>
<sequence>MASCGVVGESEGAVVETNSRRRRLDLRQFSSVADLAVVPPLESGRKRKKLDPFPLRTSASLFVCLRDCNKSCETDEDDVAAGGGIVESERKQCLEACVLEPPRFGMTSVCGRRREMEDAVSIHPSFISEEASFFGVFDGHGCSHVAFKCKDRLHEIVREEITSMECVLWKKTMERSFEIMDKEVCEWNYEDKSSNCKCEPQTPQCDAVGSTAVVAIVTPDKVVVSNCGDSRAVLCRNGTAVPLSSDHKPDRSDELVRIENAGGRVIYWDGPRVLGVLAMSRAIGDNYLKPYVISEPEVTVTERTDEDECLILASDGLWDVVSNDMACGVVRACLRAQQQSASPPGSPNGDTESSDKACSDASILLTKLALARHSSDNVSVVVVDLRRKPRRC</sequence>
<dbReference type="GO" id="GO:0046872">
    <property type="term" value="F:metal ion binding"/>
    <property type="evidence" value="ECO:0007669"/>
    <property type="project" value="UniProtKB-KW"/>
</dbReference>
<dbReference type="InterPro" id="IPR036457">
    <property type="entry name" value="PPM-type-like_dom_sf"/>
</dbReference>
<dbReference type="EMBL" id="JAIWQS010000188">
    <property type="protein sequence ID" value="KAJ8747354.1"/>
    <property type="molecule type" value="Genomic_DNA"/>
</dbReference>
<dbReference type="SUPFAM" id="SSF81606">
    <property type="entry name" value="PP2C-like"/>
    <property type="match status" value="1"/>
</dbReference>
<comment type="caution">
    <text evidence="12">The sequence shown here is derived from an EMBL/GenBank/DDBJ whole genome shotgun (WGS) entry which is preliminary data.</text>
</comment>
<dbReference type="InterPro" id="IPR001932">
    <property type="entry name" value="PPM-type_phosphatase-like_dom"/>
</dbReference>
<keyword evidence="9" id="KW-0464">Manganese</keyword>
<keyword evidence="8 10" id="KW-0904">Protein phosphatase</keyword>
<dbReference type="FunFam" id="3.60.40.10:FF:000065">
    <property type="entry name" value="Protein phosphatase 2C 37"/>
    <property type="match status" value="1"/>
</dbReference>
<dbReference type="GO" id="GO:0004722">
    <property type="term" value="F:protein serine/threonine phosphatase activity"/>
    <property type="evidence" value="ECO:0007669"/>
    <property type="project" value="UniProtKB-EC"/>
</dbReference>
<evidence type="ECO:0000313" key="13">
    <source>
        <dbReference type="Proteomes" id="UP001159364"/>
    </source>
</evidence>
<dbReference type="AlphaFoldDB" id="A0AAV8S5A5"/>
<comment type="similarity">
    <text evidence="3 10">Belongs to the PP2C family.</text>
</comment>
<protein>
    <recommendedName>
        <fullName evidence="4">protein-serine/threonine phosphatase</fullName>
        <ecNumber evidence="4">3.1.3.16</ecNumber>
    </recommendedName>
</protein>
<evidence type="ECO:0000256" key="9">
    <source>
        <dbReference type="ARBA" id="ARBA00023211"/>
    </source>
</evidence>
<keyword evidence="5" id="KW-0479">Metal-binding</keyword>
<dbReference type="PANTHER" id="PTHR47992">
    <property type="entry name" value="PROTEIN PHOSPHATASE"/>
    <property type="match status" value="1"/>
</dbReference>
<dbReference type="EC" id="3.1.3.16" evidence="4"/>
<dbReference type="InterPro" id="IPR000222">
    <property type="entry name" value="PP2C_BS"/>
</dbReference>
<dbReference type="Pfam" id="PF00481">
    <property type="entry name" value="PP2C"/>
    <property type="match status" value="1"/>
</dbReference>
<name>A0AAV8S5A5_9ROSI</name>
<evidence type="ECO:0000313" key="12">
    <source>
        <dbReference type="EMBL" id="KAJ8747354.1"/>
    </source>
</evidence>
<proteinExistence type="inferred from homology"/>
<dbReference type="Gene3D" id="3.60.40.10">
    <property type="entry name" value="PPM-type phosphatase domain"/>
    <property type="match status" value="1"/>
</dbReference>
<dbReference type="GO" id="GO:0009788">
    <property type="term" value="P:negative regulation of abscisic acid-activated signaling pathway"/>
    <property type="evidence" value="ECO:0007669"/>
    <property type="project" value="UniProtKB-ARBA"/>
</dbReference>
<gene>
    <name evidence="12" type="ORF">K2173_012934</name>
</gene>
<evidence type="ECO:0000256" key="8">
    <source>
        <dbReference type="ARBA" id="ARBA00022912"/>
    </source>
</evidence>